<sequence length="157" mass="17517">MTQGPDPIGVLRGHIASVNSVNFLTSSRLLSGSGDGVIKLWDVAQRREITSNTAHSKAGVLQIAPISPYQVLTQGRDGFVRLWDITSFSEKTAPISSYYCGSFSFTKCATMRWENQVEAEFKHLVVCPGSHFQEVQICSLYLPIQFSSYKQYLSYHC</sequence>
<evidence type="ECO:0000313" key="5">
    <source>
        <dbReference type="Proteomes" id="UP000053237"/>
    </source>
</evidence>
<dbReference type="Pfam" id="PF00400">
    <property type="entry name" value="WD40"/>
    <property type="match status" value="1"/>
</dbReference>
<gene>
    <name evidence="4" type="ORF">BN9_039450</name>
</gene>
<dbReference type="STRING" id="65357.A0A024G8F9"/>
<keyword evidence="1 3" id="KW-0853">WD repeat</keyword>
<organism evidence="4 5">
    <name type="scientific">Albugo candida</name>
    <dbReference type="NCBI Taxonomy" id="65357"/>
    <lineage>
        <taxon>Eukaryota</taxon>
        <taxon>Sar</taxon>
        <taxon>Stramenopiles</taxon>
        <taxon>Oomycota</taxon>
        <taxon>Peronosporomycetes</taxon>
        <taxon>Albuginales</taxon>
        <taxon>Albuginaceae</taxon>
        <taxon>Albugo</taxon>
    </lineage>
</organism>
<dbReference type="InterPro" id="IPR015943">
    <property type="entry name" value="WD40/YVTN_repeat-like_dom_sf"/>
</dbReference>
<dbReference type="InterPro" id="IPR001680">
    <property type="entry name" value="WD40_rpt"/>
</dbReference>
<evidence type="ECO:0000256" key="2">
    <source>
        <dbReference type="ARBA" id="ARBA00022737"/>
    </source>
</evidence>
<dbReference type="PROSITE" id="PS50082">
    <property type="entry name" value="WD_REPEATS_2"/>
    <property type="match status" value="1"/>
</dbReference>
<dbReference type="PROSITE" id="PS50294">
    <property type="entry name" value="WD_REPEATS_REGION"/>
    <property type="match status" value="1"/>
</dbReference>
<proteinExistence type="predicted"/>
<dbReference type="Gene3D" id="2.130.10.10">
    <property type="entry name" value="YVTN repeat-like/Quinoprotein amine dehydrogenase"/>
    <property type="match status" value="1"/>
</dbReference>
<dbReference type="AlphaFoldDB" id="A0A024G8F9"/>
<feature type="repeat" description="WD" evidence="3">
    <location>
        <begin position="11"/>
        <end position="51"/>
    </location>
</feature>
<dbReference type="PANTHER" id="PTHR22847:SF637">
    <property type="entry name" value="WD REPEAT DOMAIN 5B"/>
    <property type="match status" value="1"/>
</dbReference>
<comment type="caution">
    <text evidence="4">The sequence shown here is derived from an EMBL/GenBank/DDBJ whole genome shotgun (WGS) entry which is preliminary data.</text>
</comment>
<dbReference type="GO" id="GO:1990234">
    <property type="term" value="C:transferase complex"/>
    <property type="evidence" value="ECO:0007669"/>
    <property type="project" value="UniProtKB-ARBA"/>
</dbReference>
<protein>
    <submittedName>
        <fullName evidence="4">Uncharacterized protein</fullName>
    </submittedName>
</protein>
<name>A0A024G8F9_9STRA</name>
<reference evidence="4 5" key="1">
    <citation type="submission" date="2012-05" db="EMBL/GenBank/DDBJ databases">
        <title>Recombination and specialization in a pathogen metapopulation.</title>
        <authorList>
            <person name="Gardiner A."/>
            <person name="Kemen E."/>
            <person name="Schultz-Larsen T."/>
            <person name="MacLean D."/>
            <person name="Van Oosterhout C."/>
            <person name="Jones J.D.G."/>
        </authorList>
    </citation>
    <scope>NUCLEOTIDE SEQUENCE [LARGE SCALE GENOMIC DNA]</scope>
    <source>
        <strain evidence="4 5">Ac Nc2</strain>
    </source>
</reference>
<dbReference type="InterPro" id="IPR036322">
    <property type="entry name" value="WD40_repeat_dom_sf"/>
</dbReference>
<dbReference type="OrthoDB" id="7668193at2759"/>
<evidence type="ECO:0000256" key="3">
    <source>
        <dbReference type="PROSITE-ProRule" id="PRU00221"/>
    </source>
</evidence>
<evidence type="ECO:0000313" key="4">
    <source>
        <dbReference type="EMBL" id="CCI43161.1"/>
    </source>
</evidence>
<dbReference type="InterPro" id="IPR019775">
    <property type="entry name" value="WD40_repeat_CS"/>
</dbReference>
<dbReference type="SUPFAM" id="SSF50978">
    <property type="entry name" value="WD40 repeat-like"/>
    <property type="match status" value="1"/>
</dbReference>
<keyword evidence="2" id="KW-0677">Repeat</keyword>
<dbReference type="SMART" id="SM00320">
    <property type="entry name" value="WD40"/>
    <property type="match status" value="2"/>
</dbReference>
<keyword evidence="5" id="KW-1185">Reference proteome</keyword>
<accession>A0A024G8F9</accession>
<dbReference type="EMBL" id="CAIX01000045">
    <property type="protein sequence ID" value="CCI43161.1"/>
    <property type="molecule type" value="Genomic_DNA"/>
</dbReference>
<dbReference type="PROSITE" id="PS00678">
    <property type="entry name" value="WD_REPEATS_1"/>
    <property type="match status" value="1"/>
</dbReference>
<dbReference type="InParanoid" id="A0A024G8F9"/>
<evidence type="ECO:0000256" key="1">
    <source>
        <dbReference type="ARBA" id="ARBA00022574"/>
    </source>
</evidence>
<dbReference type="Proteomes" id="UP000053237">
    <property type="component" value="Unassembled WGS sequence"/>
</dbReference>
<dbReference type="PANTHER" id="PTHR22847">
    <property type="entry name" value="WD40 REPEAT PROTEIN"/>
    <property type="match status" value="1"/>
</dbReference>